<evidence type="ECO:0000256" key="3">
    <source>
        <dbReference type="SAM" id="Phobius"/>
    </source>
</evidence>
<dbReference type="InterPro" id="IPR001128">
    <property type="entry name" value="Cyt_P450"/>
</dbReference>
<dbReference type="GO" id="GO:0016705">
    <property type="term" value="F:oxidoreductase activity, acting on paired donors, with incorporation or reduction of molecular oxygen"/>
    <property type="evidence" value="ECO:0007669"/>
    <property type="project" value="InterPro"/>
</dbReference>
<evidence type="ECO:0000313" key="4">
    <source>
        <dbReference type="EMBL" id="VVB07939.1"/>
    </source>
</evidence>
<dbReference type="OrthoDB" id="2789670at2759"/>
<dbReference type="FunFam" id="1.10.630.10:FF:000067">
    <property type="entry name" value="Cytochrome P450 - like protein"/>
    <property type="match status" value="1"/>
</dbReference>
<dbReference type="GO" id="GO:0020037">
    <property type="term" value="F:heme binding"/>
    <property type="evidence" value="ECO:0007669"/>
    <property type="project" value="InterPro"/>
</dbReference>
<accession>A0A565C2R5</accession>
<evidence type="ECO:0000313" key="5">
    <source>
        <dbReference type="Proteomes" id="UP000489600"/>
    </source>
</evidence>
<keyword evidence="3" id="KW-0472">Membrane</keyword>
<keyword evidence="5" id="KW-1185">Reference proteome</keyword>
<feature type="binding site" description="axial binding residue" evidence="1">
    <location>
        <position position="456"/>
    </location>
    <ligand>
        <name>heme</name>
        <dbReference type="ChEBI" id="CHEBI:30413"/>
    </ligand>
    <ligandPart>
        <name>Fe</name>
        <dbReference type="ChEBI" id="CHEBI:18248"/>
    </ligandPart>
</feature>
<keyword evidence="1 2" id="KW-0408">Iron</keyword>
<keyword evidence="2" id="KW-0560">Oxidoreductase</keyword>
<dbReference type="PROSITE" id="PS00086">
    <property type="entry name" value="CYTOCHROME_P450"/>
    <property type="match status" value="1"/>
</dbReference>
<gene>
    <name evidence="4" type="ORF">ANE_LOCUS18383</name>
</gene>
<feature type="transmembrane region" description="Helical" evidence="3">
    <location>
        <begin position="17"/>
        <end position="36"/>
    </location>
</feature>
<keyword evidence="1 2" id="KW-0349">Heme</keyword>
<dbReference type="GO" id="GO:0004497">
    <property type="term" value="F:monooxygenase activity"/>
    <property type="evidence" value="ECO:0007669"/>
    <property type="project" value="UniProtKB-KW"/>
</dbReference>
<keyword evidence="3" id="KW-1133">Transmembrane helix</keyword>
<dbReference type="CDD" id="cd11073">
    <property type="entry name" value="CYP76-like"/>
    <property type="match status" value="1"/>
</dbReference>
<dbReference type="Proteomes" id="UP000489600">
    <property type="component" value="Unassembled WGS sequence"/>
</dbReference>
<dbReference type="Gene3D" id="1.10.630.10">
    <property type="entry name" value="Cytochrome P450"/>
    <property type="match status" value="1"/>
</dbReference>
<dbReference type="InterPro" id="IPR036396">
    <property type="entry name" value="Cyt_P450_sf"/>
</dbReference>
<evidence type="ECO:0000256" key="1">
    <source>
        <dbReference type="PIRSR" id="PIRSR602401-1"/>
    </source>
</evidence>
<dbReference type="PRINTS" id="PR00463">
    <property type="entry name" value="EP450I"/>
</dbReference>
<dbReference type="AlphaFoldDB" id="A0A565C2R5"/>
<evidence type="ECO:0008006" key="6">
    <source>
        <dbReference type="Google" id="ProtNLM"/>
    </source>
</evidence>
<keyword evidence="3" id="KW-0812">Transmembrane</keyword>
<comment type="caution">
    <text evidence="4">The sequence shown here is derived from an EMBL/GenBank/DDBJ whole genome shotgun (WGS) entry which is preliminary data.</text>
</comment>
<dbReference type="EMBL" id="CABITT030000006">
    <property type="protein sequence ID" value="VVB07939.1"/>
    <property type="molecule type" value="Genomic_DNA"/>
</dbReference>
<organism evidence="4 5">
    <name type="scientific">Arabis nemorensis</name>
    <dbReference type="NCBI Taxonomy" id="586526"/>
    <lineage>
        <taxon>Eukaryota</taxon>
        <taxon>Viridiplantae</taxon>
        <taxon>Streptophyta</taxon>
        <taxon>Embryophyta</taxon>
        <taxon>Tracheophyta</taxon>
        <taxon>Spermatophyta</taxon>
        <taxon>Magnoliopsida</taxon>
        <taxon>eudicotyledons</taxon>
        <taxon>Gunneridae</taxon>
        <taxon>Pentapetalae</taxon>
        <taxon>rosids</taxon>
        <taxon>malvids</taxon>
        <taxon>Brassicales</taxon>
        <taxon>Brassicaceae</taxon>
        <taxon>Arabideae</taxon>
        <taxon>Arabis</taxon>
    </lineage>
</organism>
<keyword evidence="1 2" id="KW-0479">Metal-binding</keyword>
<dbReference type="GO" id="GO:0005506">
    <property type="term" value="F:iron ion binding"/>
    <property type="evidence" value="ECO:0007669"/>
    <property type="project" value="InterPro"/>
</dbReference>
<protein>
    <recommendedName>
        <fullName evidence="6">Cytochrome P450</fullName>
    </recommendedName>
</protein>
<reference evidence="4" key="1">
    <citation type="submission" date="2019-07" db="EMBL/GenBank/DDBJ databases">
        <authorList>
            <person name="Dittberner H."/>
        </authorList>
    </citation>
    <scope>NUCLEOTIDE SEQUENCE [LARGE SCALE GENOMIC DNA]</scope>
</reference>
<proteinExistence type="inferred from homology"/>
<comment type="similarity">
    <text evidence="2">Belongs to the cytochrome P450 family.</text>
</comment>
<dbReference type="PRINTS" id="PR00385">
    <property type="entry name" value="P450"/>
</dbReference>
<dbReference type="Pfam" id="PF00067">
    <property type="entry name" value="p450"/>
    <property type="match status" value="1"/>
</dbReference>
<sequence length="518" mass="58973">MTIISSLIKILSRRDHLDYVLTVIALSSVLWYIWLYTKSKRPSPPLPPGPWGLPIIGNLPFLKPELHTYFQDLAKKHGPIFKLWLGAKLAIVVTSSDVAREILKTNDVIFANHDVPAVALVNMYGGIDIAWSPYGPRWRMLRKLCVTRILSNARLDLSVDLRRRETRRTIRYLADQARVGSPVNLGDQIFVMILNVVTQMLWGATVEEEEREIVGAEFSELVRQMNDLLVEPNISDFFPALSRFDLQGLAKRMRGPAQKVDRLFDQIINQRLGIDKGSEKKGGDFLEVLLKIKDEEDDKTDFTMNLVKALLMDMVLGGTDTSLHVIEFAMAELFNKPDIMKRAQQELDEVVGKDKVVEESHTTKLPYILAIMKETLRLHTVAPLLVPHRPSQTTVVSGFTIPQDSKVFINVWAIHRNPNVWENPLEFDPDRFLDKSYDFSGSDLNYFPFGSGRRLCVGMAMGERVVLYNIATLLHSFDWELPQGKRVDIEEKFGITLKLKNPLVATPVLRLSDPNLYL</sequence>
<evidence type="ECO:0000256" key="2">
    <source>
        <dbReference type="RuleBase" id="RU000461"/>
    </source>
</evidence>
<dbReference type="InterPro" id="IPR017972">
    <property type="entry name" value="Cyt_P450_CS"/>
</dbReference>
<dbReference type="InterPro" id="IPR002401">
    <property type="entry name" value="Cyt_P450_E_grp-I"/>
</dbReference>
<name>A0A565C2R5_9BRAS</name>
<dbReference type="PANTHER" id="PTHR47951">
    <property type="entry name" value="OS08G0547900 PROTEIN"/>
    <property type="match status" value="1"/>
</dbReference>
<dbReference type="PANTHER" id="PTHR47951:SF10">
    <property type="entry name" value="CYTOCHROME P450, FAMILY 706, SUBFAMILY A, POLYPEPTIDE 3-RELATED"/>
    <property type="match status" value="1"/>
</dbReference>
<keyword evidence="2" id="KW-0503">Monooxygenase</keyword>
<dbReference type="SUPFAM" id="SSF48264">
    <property type="entry name" value="Cytochrome P450"/>
    <property type="match status" value="1"/>
</dbReference>
<comment type="cofactor">
    <cofactor evidence="1">
        <name>heme</name>
        <dbReference type="ChEBI" id="CHEBI:30413"/>
    </cofactor>
</comment>